<feature type="non-terminal residue" evidence="1">
    <location>
        <position position="1"/>
    </location>
</feature>
<gene>
    <name evidence="1" type="ORF">RFF62_07795</name>
</gene>
<sequence length="436" mass="48794">QGSRTDPLSHNLYTYVQNNPANYTDPSGHYGSPFAMMEGGRGRPVRGYSQPKPLMNPTDGTLYAPSTPEHRAHQVRQQQTQIYSYNYTPSHNAPRTSYQQTLWQQAQVQRSISNAWEQAKAIGQSVYDWGASRTREAANIARNWTKSLEETITHVCTTAERWVQSVTTNKTNIRVADFHKIEEANKYGLTVAEKTKIDTMSMADLKAKYSSVIGNYNTYIGTGYFNPLANGENRAVIERYKILKAEEEAKIAAKAAEMNKYHYLNLYKTIAETGLRPDGTPATDLEKKIASFVPLIPIVQAGAAAFAGYQYSKYSSSVPTGNGAKWGSSSQKTFKPGELENHYNKHGQQVANALNRSTYTIEQYLDDANYVIQTGEYSSKNNAYYKYIGFSKDGNGQGSTKYAVVGLDRVTGEITTYHIKNVKKMYKWDSSLGIKP</sequence>
<organism evidence="1 2">
    <name type="scientific">Streptococcus ruminantium</name>
    <dbReference type="NCBI Taxonomy" id="1917441"/>
    <lineage>
        <taxon>Bacteria</taxon>
        <taxon>Bacillati</taxon>
        <taxon>Bacillota</taxon>
        <taxon>Bacilli</taxon>
        <taxon>Lactobacillales</taxon>
        <taxon>Streptococcaceae</taxon>
        <taxon>Streptococcus</taxon>
    </lineage>
</organism>
<reference evidence="1 2" key="1">
    <citation type="submission" date="2023-08" db="EMBL/GenBank/DDBJ databases">
        <title>Streptococcus ruminantium-associated sheep mastitis outbreak detected in Italy is distinct from bovine isolates.</title>
        <authorList>
            <person name="Rosa M.N."/>
            <person name="Vezina B."/>
            <person name="Tola S."/>
        </authorList>
    </citation>
    <scope>NUCLEOTIDE SEQUENCE [LARGE SCALE GENOMIC DNA]</scope>
    <source>
        <strain evidence="1 2">OM6730</strain>
    </source>
</reference>
<evidence type="ECO:0008006" key="3">
    <source>
        <dbReference type="Google" id="ProtNLM"/>
    </source>
</evidence>
<dbReference type="EMBL" id="JAVIBX010000031">
    <property type="protein sequence ID" value="MDQ8833672.1"/>
    <property type="molecule type" value="Genomic_DNA"/>
</dbReference>
<comment type="caution">
    <text evidence="1">The sequence shown here is derived from an EMBL/GenBank/DDBJ whole genome shotgun (WGS) entry which is preliminary data.</text>
</comment>
<keyword evidence="2" id="KW-1185">Reference proteome</keyword>
<protein>
    <recommendedName>
        <fullName evidence="3">RHS repeat-associated core domain-containing protein</fullName>
    </recommendedName>
</protein>
<accession>A0ABU1B5F4</accession>
<name>A0ABU1B5F4_9STRE</name>
<evidence type="ECO:0000313" key="1">
    <source>
        <dbReference type="EMBL" id="MDQ8833672.1"/>
    </source>
</evidence>
<proteinExistence type="predicted"/>
<evidence type="ECO:0000313" key="2">
    <source>
        <dbReference type="Proteomes" id="UP001228446"/>
    </source>
</evidence>
<dbReference type="Proteomes" id="UP001228446">
    <property type="component" value="Unassembled WGS sequence"/>
</dbReference>